<dbReference type="GO" id="GO:0005524">
    <property type="term" value="F:ATP binding"/>
    <property type="evidence" value="ECO:0007669"/>
    <property type="project" value="UniProtKB-KW"/>
</dbReference>
<feature type="transmembrane region" description="Helical" evidence="11">
    <location>
        <begin position="65"/>
        <end position="85"/>
    </location>
</feature>
<dbReference type="InterPro" id="IPR011527">
    <property type="entry name" value="ABC1_TM_dom"/>
</dbReference>
<keyword evidence="4" id="KW-1003">Cell membrane</keyword>
<dbReference type="PANTHER" id="PTHR43394">
    <property type="entry name" value="ATP-DEPENDENT PERMEASE MDL1, MITOCHONDRIAL"/>
    <property type="match status" value="1"/>
</dbReference>
<name>A0A840AV21_9HYPH</name>
<dbReference type="CDD" id="cd03254">
    <property type="entry name" value="ABCC_Glucan_exporter_like"/>
    <property type="match status" value="1"/>
</dbReference>
<dbReference type="FunFam" id="1.20.1560.10:FF:000011">
    <property type="entry name" value="Multidrug ABC transporter ATP-binding protein"/>
    <property type="match status" value="1"/>
</dbReference>
<accession>A0A840AV21</accession>
<gene>
    <name evidence="14" type="ORF">GGR25_004082</name>
</gene>
<dbReference type="PROSITE" id="PS00211">
    <property type="entry name" value="ABC_TRANSPORTER_1"/>
    <property type="match status" value="1"/>
</dbReference>
<evidence type="ECO:0000256" key="11">
    <source>
        <dbReference type="SAM" id="Phobius"/>
    </source>
</evidence>
<dbReference type="InterPro" id="IPR017871">
    <property type="entry name" value="ABC_transporter-like_CS"/>
</dbReference>
<feature type="domain" description="ABC transporter" evidence="12">
    <location>
        <begin position="388"/>
        <end position="622"/>
    </location>
</feature>
<evidence type="ECO:0000256" key="2">
    <source>
        <dbReference type="ARBA" id="ARBA00005417"/>
    </source>
</evidence>
<proteinExistence type="inferred from homology"/>
<evidence type="ECO:0000256" key="8">
    <source>
        <dbReference type="ARBA" id="ARBA00022989"/>
    </source>
</evidence>
<evidence type="ECO:0000256" key="9">
    <source>
        <dbReference type="ARBA" id="ARBA00023136"/>
    </source>
</evidence>
<reference evidence="14 15" key="1">
    <citation type="submission" date="2020-08" db="EMBL/GenBank/DDBJ databases">
        <title>Genomic Encyclopedia of Type Strains, Phase IV (KMG-IV): sequencing the most valuable type-strain genomes for metagenomic binning, comparative biology and taxonomic classification.</title>
        <authorList>
            <person name="Goeker M."/>
        </authorList>
    </citation>
    <scope>NUCLEOTIDE SEQUENCE [LARGE SCALE GENOMIC DNA]</scope>
    <source>
        <strain evidence="14 15">DSM 25966</strain>
    </source>
</reference>
<evidence type="ECO:0000313" key="15">
    <source>
        <dbReference type="Proteomes" id="UP000553963"/>
    </source>
</evidence>
<dbReference type="FunFam" id="3.40.50.300:FF:000287">
    <property type="entry name" value="Multidrug ABC transporter ATP-binding protein"/>
    <property type="match status" value="1"/>
</dbReference>
<dbReference type="InterPro" id="IPR027417">
    <property type="entry name" value="P-loop_NTPase"/>
</dbReference>
<dbReference type="InterPro" id="IPR039421">
    <property type="entry name" value="Type_1_exporter"/>
</dbReference>
<feature type="compositionally biased region" description="Low complexity" evidence="10">
    <location>
        <begin position="15"/>
        <end position="25"/>
    </location>
</feature>
<feature type="transmembrane region" description="Helical" evidence="11">
    <location>
        <begin position="105"/>
        <end position="125"/>
    </location>
</feature>
<comment type="subcellular location">
    <subcellularLocation>
        <location evidence="1">Cell membrane</location>
        <topology evidence="1">Multi-pass membrane protein</topology>
    </subcellularLocation>
</comment>
<protein>
    <submittedName>
        <fullName evidence="14">ATP-binding cassette subfamily B protein</fullName>
    </submittedName>
</protein>
<evidence type="ECO:0000256" key="6">
    <source>
        <dbReference type="ARBA" id="ARBA00022741"/>
    </source>
</evidence>
<dbReference type="SUPFAM" id="SSF90123">
    <property type="entry name" value="ABC transporter transmembrane region"/>
    <property type="match status" value="1"/>
</dbReference>
<dbReference type="Pfam" id="PF00005">
    <property type="entry name" value="ABC_tran"/>
    <property type="match status" value="1"/>
</dbReference>
<dbReference type="Pfam" id="PF00664">
    <property type="entry name" value="ABC_membrane"/>
    <property type="match status" value="1"/>
</dbReference>
<comment type="similarity">
    <text evidence="2">Belongs to the ABC transporter superfamily.</text>
</comment>
<dbReference type="GO" id="GO:0015421">
    <property type="term" value="F:ABC-type oligopeptide transporter activity"/>
    <property type="evidence" value="ECO:0007669"/>
    <property type="project" value="TreeGrafter"/>
</dbReference>
<dbReference type="SMART" id="SM00382">
    <property type="entry name" value="AAA"/>
    <property type="match status" value="1"/>
</dbReference>
<feature type="transmembrane region" description="Helical" evidence="11">
    <location>
        <begin position="213"/>
        <end position="230"/>
    </location>
</feature>
<dbReference type="GO" id="GO:0005886">
    <property type="term" value="C:plasma membrane"/>
    <property type="evidence" value="ECO:0007669"/>
    <property type="project" value="UniProtKB-SubCell"/>
</dbReference>
<evidence type="ECO:0000256" key="10">
    <source>
        <dbReference type="SAM" id="MobiDB-lite"/>
    </source>
</evidence>
<dbReference type="GO" id="GO:0016887">
    <property type="term" value="F:ATP hydrolysis activity"/>
    <property type="evidence" value="ECO:0007669"/>
    <property type="project" value="InterPro"/>
</dbReference>
<comment type="caution">
    <text evidence="14">The sequence shown here is derived from an EMBL/GenBank/DDBJ whole genome shotgun (WGS) entry which is preliminary data.</text>
</comment>
<evidence type="ECO:0000256" key="4">
    <source>
        <dbReference type="ARBA" id="ARBA00022475"/>
    </source>
</evidence>
<dbReference type="EMBL" id="JACIDS010000005">
    <property type="protein sequence ID" value="MBB3933018.1"/>
    <property type="molecule type" value="Genomic_DNA"/>
</dbReference>
<keyword evidence="6" id="KW-0547">Nucleotide-binding</keyword>
<keyword evidence="7 14" id="KW-0067">ATP-binding</keyword>
<dbReference type="InterPro" id="IPR036640">
    <property type="entry name" value="ABC1_TM_sf"/>
</dbReference>
<evidence type="ECO:0000313" key="14">
    <source>
        <dbReference type="EMBL" id="MBB3933018.1"/>
    </source>
</evidence>
<dbReference type="InterPro" id="IPR003593">
    <property type="entry name" value="AAA+_ATPase"/>
</dbReference>
<feature type="transmembrane region" description="Helical" evidence="11">
    <location>
        <begin position="186"/>
        <end position="207"/>
    </location>
</feature>
<dbReference type="CDD" id="cd18547">
    <property type="entry name" value="ABC_6TM_Tm288_like"/>
    <property type="match status" value="1"/>
</dbReference>
<evidence type="ECO:0000259" key="13">
    <source>
        <dbReference type="PROSITE" id="PS50929"/>
    </source>
</evidence>
<dbReference type="Gene3D" id="1.20.1560.10">
    <property type="entry name" value="ABC transporter type 1, transmembrane domain"/>
    <property type="match status" value="1"/>
</dbReference>
<dbReference type="Gene3D" id="3.40.50.300">
    <property type="entry name" value="P-loop containing nucleotide triphosphate hydrolases"/>
    <property type="match status" value="1"/>
</dbReference>
<dbReference type="PANTHER" id="PTHR43394:SF1">
    <property type="entry name" value="ATP-BINDING CASSETTE SUB-FAMILY B MEMBER 10, MITOCHONDRIAL"/>
    <property type="match status" value="1"/>
</dbReference>
<feature type="domain" description="ABC transmembrane type-1" evidence="13">
    <location>
        <begin position="66"/>
        <end position="354"/>
    </location>
</feature>
<evidence type="ECO:0000256" key="7">
    <source>
        <dbReference type="ARBA" id="ARBA00022840"/>
    </source>
</evidence>
<sequence length="628" mass="68105">MKAPGQPTERAPDLATAPTRAPMPTPGARMGPGGAAQIGAGAKPRNFASSIRRLARIMLAERTKLAIILACTLVSVGFGILGPWLLGHATDLVVSAVSASNAIDFGSLARLLGLAIALQLVAAVANWQQAWLTNGVVQGTSRALRRQAEEKLARLPLAWFDRQPHGEVLSRITNDIDNISQSLQQLLSQLLMSLLQVIGVITMMLVLSPLLTLAALTSLAISLLVTRLLARWSQPRFVEQWRWTGVLNGNVEENFTGHALVKVFGHQETARAEFEKANTALRDNAFVAQFLAGVIQPAIMFIGNLSFIAVVIGGALRVAAGGLTIGTLQAFIQYVRQLNQPVSQVSSMAAILQSAAASAERVFELLDAPELAPDPAEPARIAAPQGHVVFDHVRFRYDPPVPLFENVDLEALPGQTVAIVGPTGAGKTTLVNLLMRFYEIDGGSITLDGVDTRAMSREALRRNFGMVLQDAWLFSGTIRDNIAYGRENATEAEIVEAARACHVDEFVRTLPKAYDTPIDENGSSLSVGQRQLLTIARAFLARPVVLILDEATSSVDTRTELLVQRAMARLRSGRTSFVIAHRLSTIRDADLIVYMENGNVLEQGTHDTLVARRGHYWRLHQSQFAEVD</sequence>
<dbReference type="PROSITE" id="PS50929">
    <property type="entry name" value="ABC_TM1F"/>
    <property type="match status" value="1"/>
</dbReference>
<keyword evidence="5 11" id="KW-0812">Transmembrane</keyword>
<evidence type="ECO:0000256" key="5">
    <source>
        <dbReference type="ARBA" id="ARBA00022692"/>
    </source>
</evidence>
<dbReference type="SUPFAM" id="SSF52540">
    <property type="entry name" value="P-loop containing nucleoside triphosphate hydrolases"/>
    <property type="match status" value="1"/>
</dbReference>
<evidence type="ECO:0000256" key="1">
    <source>
        <dbReference type="ARBA" id="ARBA00004651"/>
    </source>
</evidence>
<feature type="region of interest" description="Disordered" evidence="10">
    <location>
        <begin position="1"/>
        <end position="25"/>
    </location>
</feature>
<dbReference type="Proteomes" id="UP000553963">
    <property type="component" value="Unassembled WGS sequence"/>
</dbReference>
<dbReference type="PROSITE" id="PS50893">
    <property type="entry name" value="ABC_TRANSPORTER_2"/>
    <property type="match status" value="1"/>
</dbReference>
<organism evidence="14 15">
    <name type="scientific">Kaistia hirudinis</name>
    <dbReference type="NCBI Taxonomy" id="1293440"/>
    <lineage>
        <taxon>Bacteria</taxon>
        <taxon>Pseudomonadati</taxon>
        <taxon>Pseudomonadota</taxon>
        <taxon>Alphaproteobacteria</taxon>
        <taxon>Hyphomicrobiales</taxon>
        <taxon>Kaistiaceae</taxon>
        <taxon>Kaistia</taxon>
    </lineage>
</organism>
<evidence type="ECO:0000256" key="3">
    <source>
        <dbReference type="ARBA" id="ARBA00022448"/>
    </source>
</evidence>
<dbReference type="InterPro" id="IPR003439">
    <property type="entry name" value="ABC_transporter-like_ATP-bd"/>
</dbReference>
<dbReference type="RefSeq" id="WP_210300031.1">
    <property type="nucleotide sequence ID" value="NZ_JACIDS010000005.1"/>
</dbReference>
<evidence type="ECO:0000259" key="12">
    <source>
        <dbReference type="PROSITE" id="PS50893"/>
    </source>
</evidence>
<keyword evidence="3" id="KW-0813">Transport</keyword>
<keyword evidence="8 11" id="KW-1133">Transmembrane helix</keyword>
<dbReference type="AlphaFoldDB" id="A0A840AV21"/>
<keyword evidence="9 11" id="KW-0472">Membrane</keyword>
<keyword evidence="15" id="KW-1185">Reference proteome</keyword>